<evidence type="ECO:0000313" key="3">
    <source>
        <dbReference type="Proteomes" id="UP001420932"/>
    </source>
</evidence>
<evidence type="ECO:0000256" key="1">
    <source>
        <dbReference type="SAM" id="MobiDB-lite"/>
    </source>
</evidence>
<dbReference type="Proteomes" id="UP001420932">
    <property type="component" value="Unassembled WGS sequence"/>
</dbReference>
<feature type="region of interest" description="Disordered" evidence="1">
    <location>
        <begin position="55"/>
        <end position="86"/>
    </location>
</feature>
<comment type="caution">
    <text evidence="2">The sequence shown here is derived from an EMBL/GenBank/DDBJ whole genome shotgun (WGS) entry which is preliminary data.</text>
</comment>
<proteinExistence type="predicted"/>
<sequence>MARGKVGVSREQVYGKSSRTEQTVGTLDTLDGRKPQTTSYKKEKQKAIEKKVALARSPRGYGVQDETSQIHEQDLRIGHDENGGHF</sequence>
<keyword evidence="3" id="KW-1185">Reference proteome</keyword>
<gene>
    <name evidence="2" type="ORF">Syun_003271</name>
</gene>
<accession>A0AAP0Q1G9</accession>
<evidence type="ECO:0000313" key="2">
    <source>
        <dbReference type="EMBL" id="KAK9162369.1"/>
    </source>
</evidence>
<dbReference type="EMBL" id="JBBNAF010000002">
    <property type="protein sequence ID" value="KAK9162369.1"/>
    <property type="molecule type" value="Genomic_DNA"/>
</dbReference>
<name>A0AAP0Q1G9_9MAGN</name>
<feature type="compositionally biased region" description="Basic and acidic residues" evidence="1">
    <location>
        <begin position="68"/>
        <end position="86"/>
    </location>
</feature>
<protein>
    <submittedName>
        <fullName evidence="2">Uncharacterized protein</fullName>
    </submittedName>
</protein>
<organism evidence="2 3">
    <name type="scientific">Stephania yunnanensis</name>
    <dbReference type="NCBI Taxonomy" id="152371"/>
    <lineage>
        <taxon>Eukaryota</taxon>
        <taxon>Viridiplantae</taxon>
        <taxon>Streptophyta</taxon>
        <taxon>Embryophyta</taxon>
        <taxon>Tracheophyta</taxon>
        <taxon>Spermatophyta</taxon>
        <taxon>Magnoliopsida</taxon>
        <taxon>Ranunculales</taxon>
        <taxon>Menispermaceae</taxon>
        <taxon>Menispermoideae</taxon>
        <taxon>Cissampelideae</taxon>
        <taxon>Stephania</taxon>
    </lineage>
</organism>
<feature type="region of interest" description="Disordered" evidence="1">
    <location>
        <begin position="1"/>
        <end position="22"/>
    </location>
</feature>
<dbReference type="AlphaFoldDB" id="A0AAP0Q1G9"/>
<reference evidence="2 3" key="1">
    <citation type="submission" date="2024-01" db="EMBL/GenBank/DDBJ databases">
        <title>Genome assemblies of Stephania.</title>
        <authorList>
            <person name="Yang L."/>
        </authorList>
    </citation>
    <scope>NUCLEOTIDE SEQUENCE [LARGE SCALE GENOMIC DNA]</scope>
    <source>
        <strain evidence="2">YNDBR</strain>
        <tissue evidence="2">Leaf</tissue>
    </source>
</reference>